<name>A0A5N6W9K2_9EURO</name>
<sequence>MIRIRASILGRTSFRSPPPAPLADWHQLFLVMQGLSSIYPHTNQRSQPPLSVKSFSPSVNYQQSQL</sequence>
<evidence type="ECO:0000313" key="3">
    <source>
        <dbReference type="Proteomes" id="UP000325433"/>
    </source>
</evidence>
<proteinExistence type="predicted"/>
<evidence type="ECO:0000256" key="1">
    <source>
        <dbReference type="SAM" id="MobiDB-lite"/>
    </source>
</evidence>
<keyword evidence="3" id="KW-1185">Reference proteome</keyword>
<organism evidence="2 3">
    <name type="scientific">Aspergillus transmontanensis</name>
    <dbReference type="NCBI Taxonomy" id="1034304"/>
    <lineage>
        <taxon>Eukaryota</taxon>
        <taxon>Fungi</taxon>
        <taxon>Dikarya</taxon>
        <taxon>Ascomycota</taxon>
        <taxon>Pezizomycotina</taxon>
        <taxon>Eurotiomycetes</taxon>
        <taxon>Eurotiomycetidae</taxon>
        <taxon>Eurotiales</taxon>
        <taxon>Aspergillaceae</taxon>
        <taxon>Aspergillus</taxon>
        <taxon>Aspergillus subgen. Circumdati</taxon>
    </lineage>
</organism>
<dbReference type="EMBL" id="ML738302">
    <property type="protein sequence ID" value="KAE8317443.1"/>
    <property type="molecule type" value="Genomic_DNA"/>
</dbReference>
<dbReference type="AlphaFoldDB" id="A0A5N6W9K2"/>
<protein>
    <submittedName>
        <fullName evidence="2">Uncharacterized protein</fullName>
    </submittedName>
</protein>
<feature type="region of interest" description="Disordered" evidence="1">
    <location>
        <begin position="42"/>
        <end position="66"/>
    </location>
</feature>
<gene>
    <name evidence="2" type="ORF">BDV41DRAFT_526600</name>
</gene>
<reference evidence="3" key="1">
    <citation type="submission" date="2019-04" db="EMBL/GenBank/DDBJ databases">
        <title>Friends and foes A comparative genomics studyof 23 Aspergillus species from section Flavi.</title>
        <authorList>
            <consortium name="DOE Joint Genome Institute"/>
            <person name="Kjaerbolling I."/>
            <person name="Vesth T."/>
            <person name="Frisvad J.C."/>
            <person name="Nybo J.L."/>
            <person name="Theobald S."/>
            <person name="Kildgaard S."/>
            <person name="Isbrandt T."/>
            <person name="Kuo A."/>
            <person name="Sato A."/>
            <person name="Lyhne E.K."/>
            <person name="Kogle M.E."/>
            <person name="Wiebenga A."/>
            <person name="Kun R.S."/>
            <person name="Lubbers R.J."/>
            <person name="Makela M.R."/>
            <person name="Barry K."/>
            <person name="Chovatia M."/>
            <person name="Clum A."/>
            <person name="Daum C."/>
            <person name="Haridas S."/>
            <person name="He G."/>
            <person name="LaButti K."/>
            <person name="Lipzen A."/>
            <person name="Mondo S."/>
            <person name="Riley R."/>
            <person name="Salamov A."/>
            <person name="Simmons B.A."/>
            <person name="Magnuson J.K."/>
            <person name="Henrissat B."/>
            <person name="Mortensen U.H."/>
            <person name="Larsen T.O."/>
            <person name="Devries R.P."/>
            <person name="Grigoriev I.V."/>
            <person name="Machida M."/>
            <person name="Baker S.E."/>
            <person name="Andersen M.R."/>
        </authorList>
    </citation>
    <scope>NUCLEOTIDE SEQUENCE [LARGE SCALE GENOMIC DNA]</scope>
    <source>
        <strain evidence="3">CBS 130015</strain>
    </source>
</reference>
<accession>A0A5N6W9K2</accession>
<dbReference type="Proteomes" id="UP000325433">
    <property type="component" value="Unassembled WGS sequence"/>
</dbReference>
<evidence type="ECO:0000313" key="2">
    <source>
        <dbReference type="EMBL" id="KAE8317443.1"/>
    </source>
</evidence>